<gene>
    <name evidence="1" type="ORF">AZOBR_180138</name>
</gene>
<protein>
    <submittedName>
        <fullName evidence="1">Uncharacterized protein</fullName>
    </submittedName>
</protein>
<organism evidence="1 2">
    <name type="scientific">Azospirillum baldaniorum</name>
    <dbReference type="NCBI Taxonomy" id="1064539"/>
    <lineage>
        <taxon>Bacteria</taxon>
        <taxon>Pseudomonadati</taxon>
        <taxon>Pseudomonadota</taxon>
        <taxon>Alphaproteobacteria</taxon>
        <taxon>Rhodospirillales</taxon>
        <taxon>Azospirillaceae</taxon>
        <taxon>Azospirillum</taxon>
    </lineage>
</organism>
<accession>A0A9P1JSR5</accession>
<dbReference type="AlphaFoldDB" id="A0A9P1JSR5"/>
<name>A0A9P1JSR5_9PROT</name>
<dbReference type="KEGG" id="abs:AZOBR_180138"/>
<evidence type="ECO:0000313" key="1">
    <source>
        <dbReference type="EMBL" id="CCC99068.1"/>
    </source>
</evidence>
<reference evidence="1 2" key="1">
    <citation type="journal article" date="2011" name="PLoS Genet.">
        <title>Azospirillum genomes reveal transition of bacteria from aquatic to terrestrial environments.</title>
        <authorList>
            <person name="Wisniewski-Dye F."/>
            <person name="Borziak K."/>
            <person name="Khalsa-Moyers G."/>
            <person name="Alexandre G."/>
            <person name="Sukharnikov L.O."/>
            <person name="Wuichet K."/>
            <person name="Hurst G.B."/>
            <person name="McDonald W.H."/>
            <person name="Robertson J.S."/>
            <person name="Barbe V."/>
            <person name="Calteau A."/>
            <person name="Rouy Z."/>
            <person name="Mangenot S."/>
            <person name="Prigent-Combaret C."/>
            <person name="Normand P."/>
            <person name="Boyer M."/>
            <person name="Siguier P."/>
            <person name="Dessaux Y."/>
            <person name="Elmerich C."/>
            <person name="Condemine G."/>
            <person name="Krishnen G."/>
            <person name="Kennedy I."/>
            <person name="Paterson A.H."/>
            <person name="Gonzalez V."/>
            <person name="Mavingui P."/>
            <person name="Zhulin I.B."/>
        </authorList>
    </citation>
    <scope>NUCLEOTIDE SEQUENCE [LARGE SCALE GENOMIC DNA]</scope>
    <source>
        <strain evidence="1 2">Sp245</strain>
    </source>
</reference>
<keyword evidence="2" id="KW-1185">Reference proteome</keyword>
<proteinExistence type="predicted"/>
<dbReference type="Proteomes" id="UP000007319">
    <property type="component" value="Chromosome"/>
</dbReference>
<sequence>MVAMTAQHATKPLTIARRRWFWHGKSEHFRWRIKLNHY</sequence>
<dbReference type="EMBL" id="HE577327">
    <property type="protein sequence ID" value="CCC99068.1"/>
    <property type="molecule type" value="Genomic_DNA"/>
</dbReference>
<evidence type="ECO:0000313" key="2">
    <source>
        <dbReference type="Proteomes" id="UP000007319"/>
    </source>
</evidence>